<feature type="signal peptide" evidence="1">
    <location>
        <begin position="1"/>
        <end position="20"/>
    </location>
</feature>
<protein>
    <submittedName>
        <fullName evidence="3">Uncharacterized protein</fullName>
    </submittedName>
</protein>
<evidence type="ECO:0000313" key="2">
    <source>
        <dbReference type="Proteomes" id="UP000095283"/>
    </source>
</evidence>
<accession>A0A1I7WE12</accession>
<keyword evidence="2" id="KW-1185">Reference proteome</keyword>
<name>A0A1I7WE12_HETBA</name>
<evidence type="ECO:0000313" key="3">
    <source>
        <dbReference type="WBParaSite" id="Hba_03197"/>
    </source>
</evidence>
<dbReference type="AlphaFoldDB" id="A0A1I7WE12"/>
<dbReference type="Proteomes" id="UP000095283">
    <property type="component" value="Unplaced"/>
</dbReference>
<dbReference type="WBParaSite" id="Hba_03197">
    <property type="protein sequence ID" value="Hba_03197"/>
    <property type="gene ID" value="Hba_03197"/>
</dbReference>
<sequence>MQPYLVILLIFVVGFMSTEGVEKRFNNDFYGLLNKYQIQQKRFNNDFYAMLNRYQERPINGFLFSDAYLPISMDYLTTTRHTHLILRSNELNWIMARTTCRDPGTKPMSLVIASLANQSLLTQRLLFDNALFRFPSFHENNYITHIIISTSIQSFIN</sequence>
<organism evidence="2 3">
    <name type="scientific">Heterorhabditis bacteriophora</name>
    <name type="common">Entomopathogenic nematode worm</name>
    <dbReference type="NCBI Taxonomy" id="37862"/>
    <lineage>
        <taxon>Eukaryota</taxon>
        <taxon>Metazoa</taxon>
        <taxon>Ecdysozoa</taxon>
        <taxon>Nematoda</taxon>
        <taxon>Chromadorea</taxon>
        <taxon>Rhabditida</taxon>
        <taxon>Rhabditina</taxon>
        <taxon>Rhabditomorpha</taxon>
        <taxon>Strongyloidea</taxon>
        <taxon>Heterorhabditidae</taxon>
        <taxon>Heterorhabditis</taxon>
    </lineage>
</organism>
<reference evidence="3" key="1">
    <citation type="submission" date="2016-11" db="UniProtKB">
        <authorList>
            <consortium name="WormBaseParasite"/>
        </authorList>
    </citation>
    <scope>IDENTIFICATION</scope>
</reference>
<feature type="chain" id="PRO_5009310577" evidence="1">
    <location>
        <begin position="21"/>
        <end position="157"/>
    </location>
</feature>
<keyword evidence="1" id="KW-0732">Signal</keyword>
<evidence type="ECO:0000256" key="1">
    <source>
        <dbReference type="SAM" id="SignalP"/>
    </source>
</evidence>
<proteinExistence type="predicted"/>